<evidence type="ECO:0000313" key="3">
    <source>
        <dbReference type="Proteomes" id="UP000054270"/>
    </source>
</evidence>
<organism evidence="2 3">
    <name type="scientific">Hypholoma sublateritium (strain FD-334 SS-4)</name>
    <dbReference type="NCBI Taxonomy" id="945553"/>
    <lineage>
        <taxon>Eukaryota</taxon>
        <taxon>Fungi</taxon>
        <taxon>Dikarya</taxon>
        <taxon>Basidiomycota</taxon>
        <taxon>Agaricomycotina</taxon>
        <taxon>Agaricomycetes</taxon>
        <taxon>Agaricomycetidae</taxon>
        <taxon>Agaricales</taxon>
        <taxon>Agaricineae</taxon>
        <taxon>Strophariaceae</taxon>
        <taxon>Hypholoma</taxon>
    </lineage>
</organism>
<dbReference type="OrthoDB" id="3363286at2759"/>
<dbReference type="AlphaFoldDB" id="A0A0D2PPJ3"/>
<dbReference type="Proteomes" id="UP000054270">
    <property type="component" value="Unassembled WGS sequence"/>
</dbReference>
<name>A0A0D2PPJ3_HYPSF</name>
<feature type="region of interest" description="Disordered" evidence="1">
    <location>
        <begin position="282"/>
        <end position="303"/>
    </location>
</feature>
<reference evidence="3" key="1">
    <citation type="submission" date="2014-04" db="EMBL/GenBank/DDBJ databases">
        <title>Evolutionary Origins and Diversification of the Mycorrhizal Mutualists.</title>
        <authorList>
            <consortium name="DOE Joint Genome Institute"/>
            <consortium name="Mycorrhizal Genomics Consortium"/>
            <person name="Kohler A."/>
            <person name="Kuo A."/>
            <person name="Nagy L.G."/>
            <person name="Floudas D."/>
            <person name="Copeland A."/>
            <person name="Barry K.W."/>
            <person name="Cichocki N."/>
            <person name="Veneault-Fourrey C."/>
            <person name="LaButti K."/>
            <person name="Lindquist E.A."/>
            <person name="Lipzen A."/>
            <person name="Lundell T."/>
            <person name="Morin E."/>
            <person name="Murat C."/>
            <person name="Riley R."/>
            <person name="Ohm R."/>
            <person name="Sun H."/>
            <person name="Tunlid A."/>
            <person name="Henrissat B."/>
            <person name="Grigoriev I.V."/>
            <person name="Hibbett D.S."/>
            <person name="Martin F."/>
        </authorList>
    </citation>
    <scope>NUCLEOTIDE SEQUENCE [LARGE SCALE GENOMIC DNA]</scope>
    <source>
        <strain evidence="3">FD-334 SS-4</strain>
    </source>
</reference>
<accession>A0A0D2PPJ3</accession>
<gene>
    <name evidence="2" type="ORF">HYPSUDRAFT_1062805</name>
</gene>
<sequence length="433" mass="48498">MPRILPRLIEKIKSQASLGKWMPYPLLKARKKAKSLYKRVPPRPSFKYSSYPCSILLESGNPVVNAKDWVRHKTLPPTLSRPGSADASRADVPRQMTEAEFGWRANPYLRMMASPLRKCVATSRHLPSDLLIRLVGVSAPSSVLRRNGGAPQSVLTPDGLLHPKYTSRRRTGGGLYVLCCRRVIQKLARERFKNIASPGAVLHGRTEEHIAHLLRLRVVQEFELLAERLEHAMFTGKNFGGSNVILRRLTRDEWEMLKTSGTSPCENAVAVLVIPPINKDRITKQRPTGSMSPFPPQDELATKELPPTSTLLPLSLNSWSEELPTILPLLKVPLYNGVSAFPSRPQRVALHGILQRILRAERSLRRAHMKNPSSNASNPEKRKSSHAYVLFSDAQTAKRGDSASVARALWRLKMYDGEGWSLTQSITPTTYIP</sequence>
<dbReference type="EMBL" id="KN817518">
    <property type="protein sequence ID" value="KJA30081.1"/>
    <property type="molecule type" value="Genomic_DNA"/>
</dbReference>
<dbReference type="STRING" id="945553.A0A0D2PPJ3"/>
<protein>
    <submittedName>
        <fullName evidence="2">Uncharacterized protein</fullName>
    </submittedName>
</protein>
<keyword evidence="3" id="KW-1185">Reference proteome</keyword>
<proteinExistence type="predicted"/>
<evidence type="ECO:0000256" key="1">
    <source>
        <dbReference type="SAM" id="MobiDB-lite"/>
    </source>
</evidence>
<dbReference type="OMA" id="ERRWWSS"/>
<feature type="region of interest" description="Disordered" evidence="1">
    <location>
        <begin position="364"/>
        <end position="384"/>
    </location>
</feature>
<evidence type="ECO:0000313" key="2">
    <source>
        <dbReference type="EMBL" id="KJA30081.1"/>
    </source>
</evidence>